<feature type="non-terminal residue" evidence="2">
    <location>
        <position position="31"/>
    </location>
</feature>
<organism evidence="2">
    <name type="scientific">Tetraselmis sp. GSL018</name>
    <dbReference type="NCBI Taxonomy" id="582737"/>
    <lineage>
        <taxon>Eukaryota</taxon>
        <taxon>Viridiplantae</taxon>
        <taxon>Chlorophyta</taxon>
        <taxon>core chlorophytes</taxon>
        <taxon>Chlorodendrophyceae</taxon>
        <taxon>Chlorodendrales</taxon>
        <taxon>Chlorodendraceae</taxon>
        <taxon>Tetraselmis</taxon>
    </lineage>
</organism>
<evidence type="ECO:0000313" key="2">
    <source>
        <dbReference type="EMBL" id="JAC75049.1"/>
    </source>
</evidence>
<gene>
    <name evidence="2" type="ORF">TSPGSL018_24229</name>
</gene>
<feature type="chain" id="PRO_5001605830" evidence="1">
    <location>
        <begin position="20"/>
        <end position="31"/>
    </location>
</feature>
<sequence>MGNLRHTLALGLKLVRILAVRVGGGNQNKAD</sequence>
<dbReference type="AlphaFoldDB" id="A0A061RWB2"/>
<reference evidence="2" key="1">
    <citation type="submission" date="2014-05" db="EMBL/GenBank/DDBJ databases">
        <title>The transcriptome of the halophilic microalga Tetraselmis sp. GSL018 isolated from the Great Salt Lake, Utah.</title>
        <authorList>
            <person name="Jinkerson R.E."/>
            <person name="D'Adamo S."/>
            <person name="Posewitz M.C."/>
        </authorList>
    </citation>
    <scope>NUCLEOTIDE SEQUENCE</scope>
    <source>
        <strain evidence="2">GSL018</strain>
    </source>
</reference>
<proteinExistence type="predicted"/>
<accession>A0A061RWB2</accession>
<feature type="signal peptide" evidence="1">
    <location>
        <begin position="1"/>
        <end position="19"/>
    </location>
</feature>
<dbReference type="EMBL" id="GBEZ01010654">
    <property type="protein sequence ID" value="JAC75049.1"/>
    <property type="molecule type" value="Transcribed_RNA"/>
</dbReference>
<evidence type="ECO:0000256" key="1">
    <source>
        <dbReference type="SAM" id="SignalP"/>
    </source>
</evidence>
<keyword evidence="1" id="KW-0732">Signal</keyword>
<name>A0A061RWB2_9CHLO</name>
<protein>
    <submittedName>
        <fullName evidence="2">Uncharacterized protein</fullName>
    </submittedName>
</protein>